<dbReference type="GO" id="GO:0005975">
    <property type="term" value="P:carbohydrate metabolic process"/>
    <property type="evidence" value="ECO:0007669"/>
    <property type="project" value="InterPro"/>
</dbReference>
<dbReference type="Proteomes" id="UP000515847">
    <property type="component" value="Chromosome"/>
</dbReference>
<dbReference type="Pfam" id="PF01522">
    <property type="entry name" value="Polysacc_deac_1"/>
    <property type="match status" value="1"/>
</dbReference>
<evidence type="ECO:0000313" key="3">
    <source>
        <dbReference type="Proteomes" id="UP000515847"/>
    </source>
</evidence>
<proteinExistence type="predicted"/>
<accession>A0A7G6E607</accession>
<dbReference type="InterPro" id="IPR002509">
    <property type="entry name" value="NODB_dom"/>
</dbReference>
<dbReference type="EMBL" id="CP045798">
    <property type="protein sequence ID" value="QNB47511.1"/>
    <property type="molecule type" value="Genomic_DNA"/>
</dbReference>
<protein>
    <submittedName>
        <fullName evidence="2">Delta-lactam-biosynthetic de-N-acetylase</fullName>
    </submittedName>
</protein>
<reference evidence="2 3" key="1">
    <citation type="journal article" date="2019" name="Front. Microbiol.">
        <title>Thermoanaerosceptrum fracticalcis gen. nov. sp. nov., a Novel Fumarate-Fermenting Microorganism From a Deep Fractured Carbonate Aquifer of the US Great Basin.</title>
        <authorList>
            <person name="Hamilton-Brehm S.D."/>
            <person name="Stewart L.E."/>
            <person name="Zavarin M."/>
            <person name="Caldwell M."/>
            <person name="Lawson P.A."/>
            <person name="Onstott T.C."/>
            <person name="Grzymski J."/>
            <person name="Neveux I."/>
            <person name="Lollar B.S."/>
            <person name="Russell C.E."/>
            <person name="Moser D.P."/>
        </authorList>
    </citation>
    <scope>NUCLEOTIDE SEQUENCE [LARGE SCALE GENOMIC DNA]</scope>
    <source>
        <strain evidence="2 3">DRI-13</strain>
    </source>
</reference>
<sequence length="315" mass="36907">MAEKVRIIILMICLLLLDTGVVLTRWVLYDEREEYASFLREYGEEIEWLRVENQRDLPPIFTTPQGKKLRKLNVSEVRPQGKEALKKLSWWYRGNMEHGPVWVDRSLRDLLSAYGGIYEGNIHAKSIYLTFDEGYENGFTGQLLDVLRENQVKAAFFITGHYLLKNPDLVKRMVREGHIVGNHTVNHPAMWSLTEKDLCREIEELAREFKKLTGQEMAPFLRPPMGEFSPTSLWLTAKLGYYTVFWSFAYHDWDVKVQRGPDYAYQQVMKNYHPGAVLLLHAVSRDNVLALDKIIRDLRKEGYEFRTLYEIVEAE</sequence>
<dbReference type="AlphaFoldDB" id="A0A7G6E607"/>
<dbReference type="OrthoDB" id="61520at2"/>
<dbReference type="Gene3D" id="3.20.20.370">
    <property type="entry name" value="Glycoside hydrolase/deacetylase"/>
    <property type="match status" value="1"/>
</dbReference>
<evidence type="ECO:0000313" key="2">
    <source>
        <dbReference type="EMBL" id="QNB47511.1"/>
    </source>
</evidence>
<keyword evidence="3" id="KW-1185">Reference proteome</keyword>
<dbReference type="InterPro" id="IPR014235">
    <property type="entry name" value="Spore_PdaA"/>
</dbReference>
<dbReference type="RefSeq" id="WP_051965937.1">
    <property type="nucleotide sequence ID" value="NZ_CP045798.1"/>
</dbReference>
<dbReference type="InterPro" id="IPR050248">
    <property type="entry name" value="Polysacc_deacetylase_ArnD"/>
</dbReference>
<dbReference type="CDD" id="cd10948">
    <property type="entry name" value="CE4_BsPdaA_like"/>
    <property type="match status" value="1"/>
</dbReference>
<dbReference type="InterPro" id="IPR011330">
    <property type="entry name" value="Glyco_hydro/deAcase_b/a-brl"/>
</dbReference>
<name>A0A7G6E607_THEFR</name>
<dbReference type="SUPFAM" id="SSF88713">
    <property type="entry name" value="Glycoside hydrolase/deacetylase"/>
    <property type="match status" value="1"/>
</dbReference>
<dbReference type="KEGG" id="tfr:BR63_15205"/>
<dbReference type="PANTHER" id="PTHR10587">
    <property type="entry name" value="GLYCOSYL TRANSFERASE-RELATED"/>
    <property type="match status" value="1"/>
</dbReference>
<feature type="domain" description="NodB homology" evidence="1">
    <location>
        <begin position="125"/>
        <end position="306"/>
    </location>
</feature>
<dbReference type="PROSITE" id="PS51677">
    <property type="entry name" value="NODB"/>
    <property type="match status" value="1"/>
</dbReference>
<dbReference type="NCBIfam" id="TIGR02884">
    <property type="entry name" value="spore_pdaA"/>
    <property type="match status" value="1"/>
</dbReference>
<dbReference type="PANTHER" id="PTHR10587:SF78">
    <property type="entry name" value="PEPTIDOGLYCAN-N-ACETYLMURAMIC ACID DEACETYLASE PDAA"/>
    <property type="match status" value="1"/>
</dbReference>
<gene>
    <name evidence="2" type="primary">pdaA</name>
    <name evidence="2" type="ORF">BR63_15205</name>
</gene>
<dbReference type="GO" id="GO:0016020">
    <property type="term" value="C:membrane"/>
    <property type="evidence" value="ECO:0007669"/>
    <property type="project" value="TreeGrafter"/>
</dbReference>
<dbReference type="GO" id="GO:0016810">
    <property type="term" value="F:hydrolase activity, acting on carbon-nitrogen (but not peptide) bonds"/>
    <property type="evidence" value="ECO:0007669"/>
    <property type="project" value="InterPro"/>
</dbReference>
<evidence type="ECO:0000259" key="1">
    <source>
        <dbReference type="PROSITE" id="PS51677"/>
    </source>
</evidence>
<organism evidence="2 3">
    <name type="scientific">Thermanaerosceptrum fracticalcis</name>
    <dbReference type="NCBI Taxonomy" id="1712410"/>
    <lineage>
        <taxon>Bacteria</taxon>
        <taxon>Bacillati</taxon>
        <taxon>Bacillota</taxon>
        <taxon>Clostridia</taxon>
        <taxon>Eubacteriales</taxon>
        <taxon>Peptococcaceae</taxon>
        <taxon>Thermanaerosceptrum</taxon>
    </lineage>
</organism>